<keyword evidence="2" id="KW-1185">Reference proteome</keyword>
<gene>
    <name evidence="1" type="ORF">PSM36_3164</name>
</gene>
<dbReference type="Proteomes" id="UP000187464">
    <property type="component" value="Chromosome I"/>
</dbReference>
<name>A0A1R3T0L7_9BACT</name>
<evidence type="ECO:0000313" key="1">
    <source>
        <dbReference type="EMBL" id="SCD21953.1"/>
    </source>
</evidence>
<reference evidence="2" key="1">
    <citation type="submission" date="2016-08" db="EMBL/GenBank/DDBJ databases">
        <authorList>
            <person name="Wibberg D."/>
        </authorList>
    </citation>
    <scope>NUCLEOTIDE SEQUENCE [LARGE SCALE GENOMIC DNA]</scope>
</reference>
<protein>
    <submittedName>
        <fullName evidence="1">Uncharacterized protein</fullName>
    </submittedName>
</protein>
<organism evidence="1 2">
    <name type="scientific">Proteiniphilum saccharofermentans</name>
    <dbReference type="NCBI Taxonomy" id="1642647"/>
    <lineage>
        <taxon>Bacteria</taxon>
        <taxon>Pseudomonadati</taxon>
        <taxon>Bacteroidota</taxon>
        <taxon>Bacteroidia</taxon>
        <taxon>Bacteroidales</taxon>
        <taxon>Dysgonomonadaceae</taxon>
        <taxon>Proteiniphilum</taxon>
    </lineage>
</organism>
<dbReference type="RefSeq" id="WP_154671047.1">
    <property type="nucleotide sequence ID" value="NZ_LT605205.1"/>
</dbReference>
<dbReference type="KEGG" id="psac:PSM36_3164"/>
<proteinExistence type="predicted"/>
<accession>A0A1R3T0L7</accession>
<dbReference type="GO" id="GO:0003677">
    <property type="term" value="F:DNA binding"/>
    <property type="evidence" value="ECO:0007669"/>
    <property type="project" value="InterPro"/>
</dbReference>
<dbReference type="InterPro" id="IPR010982">
    <property type="entry name" value="Lambda_DNA-bd_dom_sf"/>
</dbReference>
<dbReference type="AlphaFoldDB" id="A0A1R3T0L7"/>
<sequence>MENETIFDRIAQIIEIECNGVPAQFAKKIGSKDQTVRNIVVNRRSYPGYEMLLKIIQSIDWLNPDWLITGRGEMRKGHDKSNQVITEPEAHYETDINRQLINIIDSQQRTIENLTKHKKSNTVDPV</sequence>
<dbReference type="EMBL" id="LT605205">
    <property type="protein sequence ID" value="SCD21953.1"/>
    <property type="molecule type" value="Genomic_DNA"/>
</dbReference>
<dbReference type="Gene3D" id="1.10.260.40">
    <property type="entry name" value="lambda repressor-like DNA-binding domains"/>
    <property type="match status" value="1"/>
</dbReference>
<evidence type="ECO:0000313" key="2">
    <source>
        <dbReference type="Proteomes" id="UP000187464"/>
    </source>
</evidence>